<name>A0ABR2CRU4_9ROSI</name>
<dbReference type="PANTHER" id="PTHR33070:SF129">
    <property type="entry name" value="DUF241 DOMAIN PROTEIN"/>
    <property type="match status" value="1"/>
</dbReference>
<protein>
    <submittedName>
        <fullName evidence="1">Uncharacterized protein</fullName>
    </submittedName>
</protein>
<dbReference type="EMBL" id="JBBPBM010000045">
    <property type="protein sequence ID" value="KAK8522269.1"/>
    <property type="molecule type" value="Genomic_DNA"/>
</dbReference>
<gene>
    <name evidence="1" type="ORF">V6N12_055986</name>
</gene>
<accession>A0ABR2CRU4</accession>
<reference evidence="1 2" key="1">
    <citation type="journal article" date="2024" name="G3 (Bethesda)">
        <title>Genome assembly of Hibiscus sabdariffa L. provides insights into metabolisms of medicinal natural products.</title>
        <authorList>
            <person name="Kim T."/>
        </authorList>
    </citation>
    <scope>NUCLEOTIDE SEQUENCE [LARGE SCALE GENOMIC DNA]</scope>
    <source>
        <strain evidence="1">TK-2024</strain>
        <tissue evidence="1">Old leaves</tissue>
    </source>
</reference>
<keyword evidence="2" id="KW-1185">Reference proteome</keyword>
<evidence type="ECO:0000313" key="1">
    <source>
        <dbReference type="EMBL" id="KAK8522269.1"/>
    </source>
</evidence>
<dbReference type="Pfam" id="PF03087">
    <property type="entry name" value="BPS1"/>
    <property type="match status" value="1"/>
</dbReference>
<comment type="caution">
    <text evidence="1">The sequence shown here is derived from an EMBL/GenBank/DDBJ whole genome shotgun (WGS) entry which is preliminary data.</text>
</comment>
<dbReference type="PANTHER" id="PTHR33070">
    <property type="entry name" value="OS06G0725500 PROTEIN"/>
    <property type="match status" value="1"/>
</dbReference>
<dbReference type="InterPro" id="IPR004320">
    <property type="entry name" value="BPS1_pln"/>
</dbReference>
<organism evidence="1 2">
    <name type="scientific">Hibiscus sabdariffa</name>
    <name type="common">roselle</name>
    <dbReference type="NCBI Taxonomy" id="183260"/>
    <lineage>
        <taxon>Eukaryota</taxon>
        <taxon>Viridiplantae</taxon>
        <taxon>Streptophyta</taxon>
        <taxon>Embryophyta</taxon>
        <taxon>Tracheophyta</taxon>
        <taxon>Spermatophyta</taxon>
        <taxon>Magnoliopsida</taxon>
        <taxon>eudicotyledons</taxon>
        <taxon>Gunneridae</taxon>
        <taxon>Pentapetalae</taxon>
        <taxon>rosids</taxon>
        <taxon>malvids</taxon>
        <taxon>Malvales</taxon>
        <taxon>Malvaceae</taxon>
        <taxon>Malvoideae</taxon>
        <taxon>Hibiscus</taxon>
    </lineage>
</organism>
<evidence type="ECO:0000313" key="2">
    <source>
        <dbReference type="Proteomes" id="UP001472677"/>
    </source>
</evidence>
<dbReference type="Proteomes" id="UP001472677">
    <property type="component" value="Unassembled WGS sequence"/>
</dbReference>
<sequence length="286" mass="32505">MATSYHSRSNSLPSRQHPLAFQIDDNLSWLRASEAVSTSSSIGHKVNGLQDLHECVDMFLQLPLTQQALAQEQHRKCAEELLDESLMILDVCSVAKDALVQTKECTQELQSIFRRRRGDEMGHLNGVKKYLTSRNVVKKVIMKALKNLKQMETKFNTTCSNNGNENGAVISMLREVEEVTIRVLESFLSFISGSEAEPKLSRWSLVSKLIHHKRVGSEEDRKTNEIENADATLRSLIKSDNIKHIEYVQNQLQKSELCIQELEQGLESLFKRLIKARVTVLNILNC</sequence>
<proteinExistence type="predicted"/>